<organism evidence="1 3">
    <name type="scientific">Medicago truncatula</name>
    <name type="common">Barrel medic</name>
    <name type="synonym">Medicago tribuloides</name>
    <dbReference type="NCBI Taxonomy" id="3880"/>
    <lineage>
        <taxon>Eukaryota</taxon>
        <taxon>Viridiplantae</taxon>
        <taxon>Streptophyta</taxon>
        <taxon>Embryophyta</taxon>
        <taxon>Tracheophyta</taxon>
        <taxon>Spermatophyta</taxon>
        <taxon>Magnoliopsida</taxon>
        <taxon>eudicotyledons</taxon>
        <taxon>Gunneridae</taxon>
        <taxon>Pentapetalae</taxon>
        <taxon>rosids</taxon>
        <taxon>fabids</taxon>
        <taxon>Fabales</taxon>
        <taxon>Fabaceae</taxon>
        <taxon>Papilionoideae</taxon>
        <taxon>50 kb inversion clade</taxon>
        <taxon>NPAAA clade</taxon>
        <taxon>Hologalegina</taxon>
        <taxon>IRL clade</taxon>
        <taxon>Trifolieae</taxon>
        <taxon>Medicago</taxon>
    </lineage>
</organism>
<name>G7ILD6_MEDTR</name>
<accession>G7ILD6</accession>
<reference evidence="2" key="3">
    <citation type="submission" date="2015-04" db="UniProtKB">
        <authorList>
            <consortium name="EnsemblPlants"/>
        </authorList>
    </citation>
    <scope>IDENTIFICATION</scope>
    <source>
        <strain evidence="2">cv. Jemalong A17</strain>
    </source>
</reference>
<sequence>MAESFALPLVVVPQQTRNSPCHSPLELRIRPPNPKLLGLHKDLPSTLSLTTLFGGSHANIFVEPILGSNYNPRIYLSTTNCLKCT</sequence>
<dbReference type="HOGENOM" id="CLU_2516010_0_0_1"/>
<dbReference type="AlphaFoldDB" id="G7ILD6"/>
<evidence type="ECO:0000313" key="2">
    <source>
        <dbReference type="EnsemblPlants" id="AES63696"/>
    </source>
</evidence>
<proteinExistence type="predicted"/>
<gene>
    <name evidence="1" type="ordered locus">MTR_2g012280</name>
</gene>
<evidence type="ECO:0000313" key="1">
    <source>
        <dbReference type="EMBL" id="AES63696.1"/>
    </source>
</evidence>
<dbReference type="PaxDb" id="3880-AES63696"/>
<dbReference type="EnsemblPlants" id="AES63696">
    <property type="protein sequence ID" value="AES63696"/>
    <property type="gene ID" value="MTR_2g012280"/>
</dbReference>
<dbReference type="Proteomes" id="UP000002051">
    <property type="component" value="Chromosome 2"/>
</dbReference>
<dbReference type="EMBL" id="CM001218">
    <property type="protein sequence ID" value="AES63696.1"/>
    <property type="molecule type" value="Genomic_DNA"/>
</dbReference>
<reference evidence="1 3" key="1">
    <citation type="journal article" date="2011" name="Nature">
        <title>The Medicago genome provides insight into the evolution of rhizobial symbioses.</title>
        <authorList>
            <person name="Young N.D."/>
            <person name="Debelle F."/>
            <person name="Oldroyd G.E."/>
            <person name="Geurts R."/>
            <person name="Cannon S.B."/>
            <person name="Udvardi M.K."/>
            <person name="Benedito V.A."/>
            <person name="Mayer K.F."/>
            <person name="Gouzy J."/>
            <person name="Schoof H."/>
            <person name="Van de Peer Y."/>
            <person name="Proost S."/>
            <person name="Cook D.R."/>
            <person name="Meyers B.C."/>
            <person name="Spannagl M."/>
            <person name="Cheung F."/>
            <person name="De Mita S."/>
            <person name="Krishnakumar V."/>
            <person name="Gundlach H."/>
            <person name="Zhou S."/>
            <person name="Mudge J."/>
            <person name="Bharti A.K."/>
            <person name="Murray J.D."/>
            <person name="Naoumkina M.A."/>
            <person name="Rosen B."/>
            <person name="Silverstein K.A."/>
            <person name="Tang H."/>
            <person name="Rombauts S."/>
            <person name="Zhao P.X."/>
            <person name="Zhou P."/>
            <person name="Barbe V."/>
            <person name="Bardou P."/>
            <person name="Bechner M."/>
            <person name="Bellec A."/>
            <person name="Berger A."/>
            <person name="Berges H."/>
            <person name="Bidwell S."/>
            <person name="Bisseling T."/>
            <person name="Choisne N."/>
            <person name="Couloux A."/>
            <person name="Denny R."/>
            <person name="Deshpande S."/>
            <person name="Dai X."/>
            <person name="Doyle J.J."/>
            <person name="Dudez A.M."/>
            <person name="Farmer A.D."/>
            <person name="Fouteau S."/>
            <person name="Franken C."/>
            <person name="Gibelin C."/>
            <person name="Gish J."/>
            <person name="Goldstein S."/>
            <person name="Gonzalez A.J."/>
            <person name="Green P.J."/>
            <person name="Hallab A."/>
            <person name="Hartog M."/>
            <person name="Hua A."/>
            <person name="Humphray S.J."/>
            <person name="Jeong D.H."/>
            <person name="Jing Y."/>
            <person name="Jocker A."/>
            <person name="Kenton S.M."/>
            <person name="Kim D.J."/>
            <person name="Klee K."/>
            <person name="Lai H."/>
            <person name="Lang C."/>
            <person name="Lin S."/>
            <person name="Macmil S.L."/>
            <person name="Magdelenat G."/>
            <person name="Matthews L."/>
            <person name="McCorrison J."/>
            <person name="Monaghan E.L."/>
            <person name="Mun J.H."/>
            <person name="Najar F.Z."/>
            <person name="Nicholson C."/>
            <person name="Noirot C."/>
            <person name="O'Bleness M."/>
            <person name="Paule C.R."/>
            <person name="Poulain J."/>
            <person name="Prion F."/>
            <person name="Qin B."/>
            <person name="Qu C."/>
            <person name="Retzel E.F."/>
            <person name="Riddle C."/>
            <person name="Sallet E."/>
            <person name="Samain S."/>
            <person name="Samson N."/>
            <person name="Sanders I."/>
            <person name="Saurat O."/>
            <person name="Scarpelli C."/>
            <person name="Schiex T."/>
            <person name="Segurens B."/>
            <person name="Severin A.J."/>
            <person name="Sherrier D.J."/>
            <person name="Shi R."/>
            <person name="Sims S."/>
            <person name="Singer S.R."/>
            <person name="Sinharoy S."/>
            <person name="Sterck L."/>
            <person name="Viollet A."/>
            <person name="Wang B.B."/>
            <person name="Wang K."/>
            <person name="Wang M."/>
            <person name="Wang X."/>
            <person name="Warfsmann J."/>
            <person name="Weissenbach J."/>
            <person name="White D.D."/>
            <person name="White J.D."/>
            <person name="Wiley G.B."/>
            <person name="Wincker P."/>
            <person name="Xing Y."/>
            <person name="Yang L."/>
            <person name="Yao Z."/>
            <person name="Ying F."/>
            <person name="Zhai J."/>
            <person name="Zhou L."/>
            <person name="Zuber A."/>
            <person name="Denarie J."/>
            <person name="Dixon R.A."/>
            <person name="May G.D."/>
            <person name="Schwartz D.C."/>
            <person name="Rogers J."/>
            <person name="Quetier F."/>
            <person name="Town C.D."/>
            <person name="Roe B.A."/>
        </authorList>
    </citation>
    <scope>NUCLEOTIDE SEQUENCE [LARGE SCALE GENOMIC DNA]</scope>
    <source>
        <strain evidence="1">A17</strain>
        <strain evidence="2 3">cv. Jemalong A17</strain>
    </source>
</reference>
<protein>
    <submittedName>
        <fullName evidence="1 2">Uncharacterized protein</fullName>
    </submittedName>
</protein>
<evidence type="ECO:0000313" key="3">
    <source>
        <dbReference type="Proteomes" id="UP000002051"/>
    </source>
</evidence>
<reference evidence="1 3" key="2">
    <citation type="journal article" date="2014" name="BMC Genomics">
        <title>An improved genome release (version Mt4.0) for the model legume Medicago truncatula.</title>
        <authorList>
            <person name="Tang H."/>
            <person name="Krishnakumar V."/>
            <person name="Bidwell S."/>
            <person name="Rosen B."/>
            <person name="Chan A."/>
            <person name="Zhou S."/>
            <person name="Gentzbittel L."/>
            <person name="Childs K.L."/>
            <person name="Yandell M."/>
            <person name="Gundlach H."/>
            <person name="Mayer K.F."/>
            <person name="Schwartz D.C."/>
            <person name="Town C.D."/>
        </authorList>
    </citation>
    <scope>GENOME REANNOTATION</scope>
    <source>
        <strain evidence="2 3">cv. Jemalong A17</strain>
    </source>
</reference>
<keyword evidence="3" id="KW-1185">Reference proteome</keyword>